<keyword evidence="9" id="KW-1185">Reference proteome</keyword>
<dbReference type="Pfam" id="PF00358">
    <property type="entry name" value="PTS_EIIA_1"/>
    <property type="match status" value="1"/>
</dbReference>
<evidence type="ECO:0000256" key="5">
    <source>
        <dbReference type="ARBA" id="ARBA00022683"/>
    </source>
</evidence>
<dbReference type="EMBL" id="RQVS01000007">
    <property type="protein sequence ID" value="RRJ86740.1"/>
    <property type="molecule type" value="Genomic_DNA"/>
</dbReference>
<dbReference type="PROSITE" id="PS51093">
    <property type="entry name" value="PTS_EIIA_TYPE_1"/>
    <property type="match status" value="1"/>
</dbReference>
<keyword evidence="4" id="KW-0808">Transferase</keyword>
<dbReference type="PROSITE" id="PS00371">
    <property type="entry name" value="PTS_EIIA_TYPE_1_HIS"/>
    <property type="match status" value="1"/>
</dbReference>
<gene>
    <name evidence="8" type="ORF">EG850_06895</name>
</gene>
<keyword evidence="3 8" id="KW-0762">Sugar transport</keyword>
<dbReference type="GO" id="GO:0016301">
    <property type="term" value="F:kinase activity"/>
    <property type="evidence" value="ECO:0007669"/>
    <property type="project" value="UniProtKB-KW"/>
</dbReference>
<dbReference type="RefSeq" id="WP_124971884.1">
    <property type="nucleotide sequence ID" value="NZ_RQVS01000007.1"/>
</dbReference>
<dbReference type="InterPro" id="IPR001127">
    <property type="entry name" value="PTS_EIIA_1_perm"/>
</dbReference>
<dbReference type="InterPro" id="IPR011055">
    <property type="entry name" value="Dup_hybrid_motif"/>
</dbReference>
<dbReference type="Proteomes" id="UP000274391">
    <property type="component" value="Unassembled WGS sequence"/>
</dbReference>
<dbReference type="GO" id="GO:0005737">
    <property type="term" value="C:cytoplasm"/>
    <property type="evidence" value="ECO:0007669"/>
    <property type="project" value="UniProtKB-SubCell"/>
</dbReference>
<dbReference type="OrthoDB" id="9797715at2"/>
<comment type="caution">
    <text evidence="8">The sequence shown here is derived from an EMBL/GenBank/DDBJ whole genome shotgun (WGS) entry which is preliminary data.</text>
</comment>
<dbReference type="PANTHER" id="PTHR45008">
    <property type="entry name" value="PTS SYSTEM GLUCOSE-SPECIFIC EIIA COMPONENT"/>
    <property type="match status" value="1"/>
</dbReference>
<evidence type="ECO:0000313" key="9">
    <source>
        <dbReference type="Proteomes" id="UP000274391"/>
    </source>
</evidence>
<evidence type="ECO:0000256" key="1">
    <source>
        <dbReference type="ARBA" id="ARBA00004496"/>
    </source>
</evidence>
<evidence type="ECO:0000256" key="4">
    <source>
        <dbReference type="ARBA" id="ARBA00022679"/>
    </source>
</evidence>
<dbReference type="Gene3D" id="2.70.70.10">
    <property type="entry name" value="Glucose Permease (Domain IIA)"/>
    <property type="match status" value="1"/>
</dbReference>
<evidence type="ECO:0000313" key="8">
    <source>
        <dbReference type="EMBL" id="RRJ86740.1"/>
    </source>
</evidence>
<evidence type="ECO:0000256" key="6">
    <source>
        <dbReference type="ARBA" id="ARBA00022777"/>
    </source>
</evidence>
<organism evidence="8 9">
    <name type="scientific">Gulosibacter macacae</name>
    <dbReference type="NCBI Taxonomy" id="2488791"/>
    <lineage>
        <taxon>Bacteria</taxon>
        <taxon>Bacillati</taxon>
        <taxon>Actinomycetota</taxon>
        <taxon>Actinomycetes</taxon>
        <taxon>Micrococcales</taxon>
        <taxon>Microbacteriaceae</taxon>
        <taxon>Gulosibacter</taxon>
    </lineage>
</organism>
<sequence length="153" mass="15903">MSAVIAPVDGRVIALADVADPVFSAEMVGPGCAIEPAGSEEMDAELDVVSPVSGTLVKLHPHAFVITTAEGVGVLVHLGIDTVQLKGEGFEPHVAEGDEVSAGQLVTRWTTWPAAREGYPATVMIAVLDREPGSIVSSRVGDDVTQGEELFTL</sequence>
<name>A0A3P3VVN7_9MICO</name>
<evidence type="ECO:0000256" key="2">
    <source>
        <dbReference type="ARBA" id="ARBA00022448"/>
    </source>
</evidence>
<protein>
    <submittedName>
        <fullName evidence="8">PTS glucose transporter subunit IIA</fullName>
    </submittedName>
</protein>
<comment type="subcellular location">
    <subcellularLocation>
        <location evidence="1">Cytoplasm</location>
    </subcellularLocation>
</comment>
<reference evidence="8 9" key="1">
    <citation type="submission" date="2018-11" db="EMBL/GenBank/DDBJ databases">
        <title>YIM 102482-1 draft genome.</title>
        <authorList>
            <person name="Li G."/>
            <person name="Jiang Y."/>
        </authorList>
    </citation>
    <scope>NUCLEOTIDE SEQUENCE [LARGE SCALE GENOMIC DNA]</scope>
    <source>
        <strain evidence="8 9">YIM 102482-1</strain>
    </source>
</reference>
<keyword evidence="5" id="KW-0598">Phosphotransferase system</keyword>
<dbReference type="AlphaFoldDB" id="A0A3P3VVN7"/>
<dbReference type="PANTHER" id="PTHR45008:SF1">
    <property type="entry name" value="PTS SYSTEM GLUCOSE-SPECIFIC EIIA COMPONENT"/>
    <property type="match status" value="1"/>
</dbReference>
<feature type="domain" description="PTS EIIA type-1" evidence="7">
    <location>
        <begin position="20"/>
        <end position="129"/>
    </location>
</feature>
<dbReference type="InterPro" id="IPR050890">
    <property type="entry name" value="PTS_EIIA_component"/>
</dbReference>
<dbReference type="NCBIfam" id="TIGR00830">
    <property type="entry name" value="PTBA"/>
    <property type="match status" value="1"/>
</dbReference>
<proteinExistence type="predicted"/>
<accession>A0A3P3VVN7</accession>
<dbReference type="GO" id="GO:0009401">
    <property type="term" value="P:phosphoenolpyruvate-dependent sugar phosphotransferase system"/>
    <property type="evidence" value="ECO:0007669"/>
    <property type="project" value="UniProtKB-KW"/>
</dbReference>
<evidence type="ECO:0000259" key="7">
    <source>
        <dbReference type="PROSITE" id="PS51093"/>
    </source>
</evidence>
<evidence type="ECO:0000256" key="3">
    <source>
        <dbReference type="ARBA" id="ARBA00022597"/>
    </source>
</evidence>
<keyword evidence="6" id="KW-0418">Kinase</keyword>
<dbReference type="SUPFAM" id="SSF51261">
    <property type="entry name" value="Duplicated hybrid motif"/>
    <property type="match status" value="1"/>
</dbReference>
<keyword evidence="2" id="KW-0813">Transport</keyword>